<keyword evidence="2" id="KW-0328">Glycosyltransferase</keyword>
<dbReference type="STRING" id="7222.B4JBJ7"/>
<dbReference type="InterPro" id="IPR002213">
    <property type="entry name" value="UDP_glucos_trans"/>
</dbReference>
<dbReference type="GO" id="GO:0008194">
    <property type="term" value="F:UDP-glycosyltransferase activity"/>
    <property type="evidence" value="ECO:0007669"/>
    <property type="project" value="InterPro"/>
</dbReference>
<evidence type="ECO:0000313" key="6">
    <source>
        <dbReference type="EMBL" id="EDW04020.1"/>
    </source>
</evidence>
<dbReference type="Proteomes" id="UP000001070">
    <property type="component" value="Unassembled WGS sequence"/>
</dbReference>
<dbReference type="KEGG" id="dgr:6561788"/>
<evidence type="ECO:0000313" key="7">
    <source>
        <dbReference type="Proteomes" id="UP000001070"/>
    </source>
</evidence>
<evidence type="ECO:0000256" key="1">
    <source>
        <dbReference type="ARBA" id="ARBA00009995"/>
    </source>
</evidence>
<evidence type="ECO:0000256" key="4">
    <source>
        <dbReference type="SAM" id="Phobius"/>
    </source>
</evidence>
<dbReference type="Gene3D" id="3.40.50.2000">
    <property type="entry name" value="Glycogen Phosphorylase B"/>
    <property type="match status" value="1"/>
</dbReference>
<dbReference type="Pfam" id="PF00201">
    <property type="entry name" value="UDPGT"/>
    <property type="match status" value="1"/>
</dbReference>
<dbReference type="FunFam" id="3.40.50.2000:FF:000050">
    <property type="entry name" value="UDP-glucuronosyltransferase"/>
    <property type="match status" value="1"/>
</dbReference>
<feature type="signal peptide" evidence="5">
    <location>
        <begin position="1"/>
        <end position="22"/>
    </location>
</feature>
<gene>
    <name evidence="6" type="primary">Dgri\GH11566</name>
    <name evidence="6" type="ORF">Dgri_GH11566</name>
</gene>
<dbReference type="FunCoup" id="B4JBJ7">
    <property type="interactions" value="204"/>
</dbReference>
<accession>B4JBJ7</accession>
<keyword evidence="3" id="KW-0808">Transferase</keyword>
<dbReference type="EMBL" id="CH916368">
    <property type="protein sequence ID" value="EDW04020.1"/>
    <property type="molecule type" value="Genomic_DNA"/>
</dbReference>
<name>B4JBJ7_DROGR</name>
<dbReference type="HOGENOM" id="CLU_012949_0_0_1"/>
<sequence>MVGIRLSIAALCLLLVAPPAWGANILGLFTSHSQSHLILHMSMIKTLAESGHNVTVVSMVQPTVMHKDIHLIVIPMPEEQEKALDNQMKEMAGQKNSVFNTMTRLLSGMGIMIESQLDLLSHPRFQRIYETKFDLMFIGYFINDFQLGVAAKLKVPVIFAWMQAPMTVIDDLIGNPKEISYVPIMGTALGPGERMGFFKRAQNFGMDLMIRSLFLVFKARSTSYYERQFGNEPKDFPTLEEMQRNISLVFTHSHLVSEGFIRPLVPGCVEIGGIQIKEQPDSLPEDIAQFLEGAKHGGILLSLGSNIKSTAVKPELVQSMFKVLSGLKQRVIWKWEDLDNTPGKSANILYKKWLPQDDILAHPNIKLFITHAGKGGITEARYHAVPMVALPIFGDQPTNAATMQKSGYGLTLDLLQLNEENFKAHIEEVLGNEKYALAISRFSQLYRDRPVTAKQSVVYWTEYVLRHKGAPHLQSPAVHMTTVAYNNLDVYAALSAVLITALFLTWLVVKWICRKLCGKSKKEKKVKKH</sequence>
<dbReference type="PANTHER" id="PTHR48043">
    <property type="entry name" value="EG:EG0003.4 PROTEIN-RELATED"/>
    <property type="match status" value="1"/>
</dbReference>
<dbReference type="AlphaFoldDB" id="B4JBJ7"/>
<dbReference type="PhylomeDB" id="B4JBJ7"/>
<dbReference type="InterPro" id="IPR050271">
    <property type="entry name" value="UDP-glycosyltransferase"/>
</dbReference>
<dbReference type="CDD" id="cd03784">
    <property type="entry name" value="GT1_Gtf-like"/>
    <property type="match status" value="1"/>
</dbReference>
<keyword evidence="7" id="KW-1185">Reference proteome</keyword>
<dbReference type="InParanoid" id="B4JBJ7"/>
<dbReference type="PANTHER" id="PTHR48043:SF159">
    <property type="entry name" value="EG:EG0003.4 PROTEIN-RELATED"/>
    <property type="match status" value="1"/>
</dbReference>
<keyword evidence="4" id="KW-0472">Membrane</keyword>
<feature type="transmembrane region" description="Helical" evidence="4">
    <location>
        <begin position="490"/>
        <end position="513"/>
    </location>
</feature>
<evidence type="ECO:0000256" key="5">
    <source>
        <dbReference type="SAM" id="SignalP"/>
    </source>
</evidence>
<dbReference type="OrthoDB" id="5835829at2759"/>
<dbReference type="SMR" id="B4JBJ7"/>
<dbReference type="OMA" id="IDWMSAP"/>
<dbReference type="eggNOG" id="KOG1192">
    <property type="taxonomic scope" value="Eukaryota"/>
</dbReference>
<organism evidence="7">
    <name type="scientific">Drosophila grimshawi</name>
    <name type="common">Hawaiian fruit fly</name>
    <name type="synonym">Idiomyia grimshawi</name>
    <dbReference type="NCBI Taxonomy" id="7222"/>
    <lineage>
        <taxon>Eukaryota</taxon>
        <taxon>Metazoa</taxon>
        <taxon>Ecdysozoa</taxon>
        <taxon>Arthropoda</taxon>
        <taxon>Hexapoda</taxon>
        <taxon>Insecta</taxon>
        <taxon>Pterygota</taxon>
        <taxon>Neoptera</taxon>
        <taxon>Endopterygota</taxon>
        <taxon>Diptera</taxon>
        <taxon>Brachycera</taxon>
        <taxon>Muscomorpha</taxon>
        <taxon>Ephydroidea</taxon>
        <taxon>Drosophilidae</taxon>
        <taxon>Drosophila</taxon>
        <taxon>Hawaiian Drosophila</taxon>
    </lineage>
</organism>
<dbReference type="SUPFAM" id="SSF53756">
    <property type="entry name" value="UDP-Glycosyltransferase/glycogen phosphorylase"/>
    <property type="match status" value="1"/>
</dbReference>
<feature type="chain" id="PRO_5002808760" evidence="5">
    <location>
        <begin position="23"/>
        <end position="529"/>
    </location>
</feature>
<keyword evidence="5" id="KW-0732">Signal</keyword>
<protein>
    <submittedName>
        <fullName evidence="6">GH11566</fullName>
    </submittedName>
</protein>
<keyword evidence="4" id="KW-0812">Transmembrane</keyword>
<comment type="similarity">
    <text evidence="1">Belongs to the UDP-glycosyltransferase family.</text>
</comment>
<keyword evidence="4" id="KW-1133">Transmembrane helix</keyword>
<evidence type="ECO:0000256" key="2">
    <source>
        <dbReference type="ARBA" id="ARBA00022676"/>
    </source>
</evidence>
<reference evidence="6 7" key="1">
    <citation type="journal article" date="2007" name="Nature">
        <title>Evolution of genes and genomes on the Drosophila phylogeny.</title>
        <authorList>
            <consortium name="Drosophila 12 Genomes Consortium"/>
            <person name="Clark A.G."/>
            <person name="Eisen M.B."/>
            <person name="Smith D.R."/>
            <person name="Bergman C.M."/>
            <person name="Oliver B."/>
            <person name="Markow T.A."/>
            <person name="Kaufman T.C."/>
            <person name="Kellis M."/>
            <person name="Gelbart W."/>
            <person name="Iyer V.N."/>
            <person name="Pollard D.A."/>
            <person name="Sackton T.B."/>
            <person name="Larracuente A.M."/>
            <person name="Singh N.D."/>
            <person name="Abad J.P."/>
            <person name="Abt D.N."/>
            <person name="Adryan B."/>
            <person name="Aguade M."/>
            <person name="Akashi H."/>
            <person name="Anderson W.W."/>
            <person name="Aquadro C.F."/>
            <person name="Ardell D.H."/>
            <person name="Arguello R."/>
            <person name="Artieri C.G."/>
            <person name="Barbash D.A."/>
            <person name="Barker D."/>
            <person name="Barsanti P."/>
            <person name="Batterham P."/>
            <person name="Batzoglou S."/>
            <person name="Begun D."/>
            <person name="Bhutkar A."/>
            <person name="Blanco E."/>
            <person name="Bosak S.A."/>
            <person name="Bradley R.K."/>
            <person name="Brand A.D."/>
            <person name="Brent M.R."/>
            <person name="Brooks A.N."/>
            <person name="Brown R.H."/>
            <person name="Butlin R.K."/>
            <person name="Caggese C."/>
            <person name="Calvi B.R."/>
            <person name="Bernardo de Carvalho A."/>
            <person name="Caspi A."/>
            <person name="Castrezana S."/>
            <person name="Celniker S.E."/>
            <person name="Chang J.L."/>
            <person name="Chapple C."/>
            <person name="Chatterji S."/>
            <person name="Chinwalla A."/>
            <person name="Civetta A."/>
            <person name="Clifton S.W."/>
            <person name="Comeron J.M."/>
            <person name="Costello J.C."/>
            <person name="Coyne J.A."/>
            <person name="Daub J."/>
            <person name="David R.G."/>
            <person name="Delcher A.L."/>
            <person name="Delehaunty K."/>
            <person name="Do C.B."/>
            <person name="Ebling H."/>
            <person name="Edwards K."/>
            <person name="Eickbush T."/>
            <person name="Evans J.D."/>
            <person name="Filipski A."/>
            <person name="Findeiss S."/>
            <person name="Freyhult E."/>
            <person name="Fulton L."/>
            <person name="Fulton R."/>
            <person name="Garcia A.C."/>
            <person name="Gardiner A."/>
            <person name="Garfield D.A."/>
            <person name="Garvin B.E."/>
            <person name="Gibson G."/>
            <person name="Gilbert D."/>
            <person name="Gnerre S."/>
            <person name="Godfrey J."/>
            <person name="Good R."/>
            <person name="Gotea V."/>
            <person name="Gravely B."/>
            <person name="Greenberg A.J."/>
            <person name="Griffiths-Jones S."/>
            <person name="Gross S."/>
            <person name="Guigo R."/>
            <person name="Gustafson E.A."/>
            <person name="Haerty W."/>
            <person name="Hahn M.W."/>
            <person name="Halligan D.L."/>
            <person name="Halpern A.L."/>
            <person name="Halter G.M."/>
            <person name="Han M.V."/>
            <person name="Heger A."/>
            <person name="Hillier L."/>
            <person name="Hinrichs A.S."/>
            <person name="Holmes I."/>
            <person name="Hoskins R.A."/>
            <person name="Hubisz M.J."/>
            <person name="Hultmark D."/>
            <person name="Huntley M.A."/>
            <person name="Jaffe D.B."/>
            <person name="Jagadeeshan S."/>
            <person name="Jeck W.R."/>
            <person name="Johnson J."/>
            <person name="Jones C.D."/>
            <person name="Jordan W.C."/>
            <person name="Karpen G.H."/>
            <person name="Kataoka E."/>
            <person name="Keightley P.D."/>
            <person name="Kheradpour P."/>
            <person name="Kirkness E.F."/>
            <person name="Koerich L.B."/>
            <person name="Kristiansen K."/>
            <person name="Kudrna D."/>
            <person name="Kulathinal R.J."/>
            <person name="Kumar S."/>
            <person name="Kwok R."/>
            <person name="Lander E."/>
            <person name="Langley C.H."/>
            <person name="Lapoint R."/>
            <person name="Lazzaro B.P."/>
            <person name="Lee S.J."/>
            <person name="Levesque L."/>
            <person name="Li R."/>
            <person name="Lin C.F."/>
            <person name="Lin M.F."/>
            <person name="Lindblad-Toh K."/>
            <person name="Llopart A."/>
            <person name="Long M."/>
            <person name="Low L."/>
            <person name="Lozovsky E."/>
            <person name="Lu J."/>
            <person name="Luo M."/>
            <person name="Machado C.A."/>
            <person name="Makalowski W."/>
            <person name="Marzo M."/>
            <person name="Matsuda M."/>
            <person name="Matzkin L."/>
            <person name="McAllister B."/>
            <person name="McBride C.S."/>
            <person name="McKernan B."/>
            <person name="McKernan K."/>
            <person name="Mendez-Lago M."/>
            <person name="Minx P."/>
            <person name="Mollenhauer M.U."/>
            <person name="Montooth K."/>
            <person name="Mount S.M."/>
            <person name="Mu X."/>
            <person name="Myers E."/>
            <person name="Negre B."/>
            <person name="Newfeld S."/>
            <person name="Nielsen R."/>
            <person name="Noor M.A."/>
            <person name="O'Grady P."/>
            <person name="Pachter L."/>
            <person name="Papaceit M."/>
            <person name="Parisi M.J."/>
            <person name="Parisi M."/>
            <person name="Parts L."/>
            <person name="Pedersen J.S."/>
            <person name="Pesole G."/>
            <person name="Phillippy A.M."/>
            <person name="Ponting C.P."/>
            <person name="Pop M."/>
            <person name="Porcelli D."/>
            <person name="Powell J.R."/>
            <person name="Prohaska S."/>
            <person name="Pruitt K."/>
            <person name="Puig M."/>
            <person name="Quesneville H."/>
            <person name="Ram K.R."/>
            <person name="Rand D."/>
            <person name="Rasmussen M.D."/>
            <person name="Reed L.K."/>
            <person name="Reenan R."/>
            <person name="Reily A."/>
            <person name="Remington K.A."/>
            <person name="Rieger T.T."/>
            <person name="Ritchie M.G."/>
            <person name="Robin C."/>
            <person name="Rogers Y.H."/>
            <person name="Rohde C."/>
            <person name="Rozas J."/>
            <person name="Rubenfield M.J."/>
            <person name="Ruiz A."/>
            <person name="Russo S."/>
            <person name="Salzberg S.L."/>
            <person name="Sanchez-Gracia A."/>
            <person name="Saranga D.J."/>
            <person name="Sato H."/>
            <person name="Schaeffer S.W."/>
            <person name="Schatz M.C."/>
            <person name="Schlenke T."/>
            <person name="Schwartz R."/>
            <person name="Segarra C."/>
            <person name="Singh R.S."/>
            <person name="Sirot L."/>
            <person name="Sirota M."/>
            <person name="Sisneros N.B."/>
            <person name="Smith C.D."/>
            <person name="Smith T.F."/>
            <person name="Spieth J."/>
            <person name="Stage D.E."/>
            <person name="Stark A."/>
            <person name="Stephan W."/>
            <person name="Strausberg R.L."/>
            <person name="Strempel S."/>
            <person name="Sturgill D."/>
            <person name="Sutton G."/>
            <person name="Sutton G.G."/>
            <person name="Tao W."/>
            <person name="Teichmann S."/>
            <person name="Tobari Y.N."/>
            <person name="Tomimura Y."/>
            <person name="Tsolas J.M."/>
            <person name="Valente V.L."/>
            <person name="Venter E."/>
            <person name="Venter J.C."/>
            <person name="Vicario S."/>
            <person name="Vieira F.G."/>
            <person name="Vilella A.J."/>
            <person name="Villasante A."/>
            <person name="Walenz B."/>
            <person name="Wang J."/>
            <person name="Wasserman M."/>
            <person name="Watts T."/>
            <person name="Wilson D."/>
            <person name="Wilson R.K."/>
            <person name="Wing R.A."/>
            <person name="Wolfner M.F."/>
            <person name="Wong A."/>
            <person name="Wong G.K."/>
            <person name="Wu C.I."/>
            <person name="Wu G."/>
            <person name="Yamamoto D."/>
            <person name="Yang H.P."/>
            <person name="Yang S.P."/>
            <person name="Yorke J.A."/>
            <person name="Yoshida K."/>
            <person name="Zdobnov E."/>
            <person name="Zhang P."/>
            <person name="Zhang Y."/>
            <person name="Zimin A.V."/>
            <person name="Baldwin J."/>
            <person name="Abdouelleil A."/>
            <person name="Abdulkadir J."/>
            <person name="Abebe A."/>
            <person name="Abera B."/>
            <person name="Abreu J."/>
            <person name="Acer S.C."/>
            <person name="Aftuck L."/>
            <person name="Alexander A."/>
            <person name="An P."/>
            <person name="Anderson E."/>
            <person name="Anderson S."/>
            <person name="Arachi H."/>
            <person name="Azer M."/>
            <person name="Bachantsang P."/>
            <person name="Barry A."/>
            <person name="Bayul T."/>
            <person name="Berlin A."/>
            <person name="Bessette D."/>
            <person name="Bloom T."/>
            <person name="Blye J."/>
            <person name="Boguslavskiy L."/>
            <person name="Bonnet C."/>
            <person name="Boukhgalter B."/>
            <person name="Bourzgui I."/>
            <person name="Brown A."/>
            <person name="Cahill P."/>
            <person name="Channer S."/>
            <person name="Cheshatsang Y."/>
            <person name="Chuda L."/>
            <person name="Citroen M."/>
            <person name="Collymore A."/>
            <person name="Cooke P."/>
            <person name="Costello M."/>
            <person name="D'Aco K."/>
            <person name="Daza R."/>
            <person name="De Haan G."/>
            <person name="DeGray S."/>
            <person name="DeMaso C."/>
            <person name="Dhargay N."/>
            <person name="Dooley K."/>
            <person name="Dooley E."/>
            <person name="Doricent M."/>
            <person name="Dorje P."/>
            <person name="Dorjee K."/>
            <person name="Dupes A."/>
            <person name="Elong R."/>
            <person name="Falk J."/>
            <person name="Farina A."/>
            <person name="Faro S."/>
            <person name="Ferguson D."/>
            <person name="Fisher S."/>
            <person name="Foley C.D."/>
            <person name="Franke A."/>
            <person name="Friedrich D."/>
            <person name="Gadbois L."/>
            <person name="Gearin G."/>
            <person name="Gearin C.R."/>
            <person name="Giannoukos G."/>
            <person name="Goode T."/>
            <person name="Graham J."/>
            <person name="Grandbois E."/>
            <person name="Grewal S."/>
            <person name="Gyaltsen K."/>
            <person name="Hafez N."/>
            <person name="Hagos B."/>
            <person name="Hall J."/>
            <person name="Henson C."/>
            <person name="Hollinger A."/>
            <person name="Honan T."/>
            <person name="Huard M.D."/>
            <person name="Hughes L."/>
            <person name="Hurhula B."/>
            <person name="Husby M.E."/>
            <person name="Kamat A."/>
            <person name="Kanga B."/>
            <person name="Kashin S."/>
            <person name="Khazanovich D."/>
            <person name="Kisner P."/>
            <person name="Lance K."/>
            <person name="Lara M."/>
            <person name="Lee W."/>
            <person name="Lennon N."/>
            <person name="Letendre F."/>
            <person name="LeVine R."/>
            <person name="Lipovsky A."/>
            <person name="Liu X."/>
            <person name="Liu J."/>
            <person name="Liu S."/>
            <person name="Lokyitsang T."/>
            <person name="Lokyitsang Y."/>
            <person name="Lubonja R."/>
            <person name="Lui A."/>
            <person name="MacDonald P."/>
            <person name="Magnisalis V."/>
            <person name="Maru K."/>
            <person name="Matthews C."/>
            <person name="McCusker W."/>
            <person name="McDonough S."/>
            <person name="Mehta T."/>
            <person name="Meldrim J."/>
            <person name="Meneus L."/>
            <person name="Mihai O."/>
            <person name="Mihalev A."/>
            <person name="Mihova T."/>
            <person name="Mittelman R."/>
            <person name="Mlenga V."/>
            <person name="Montmayeur A."/>
            <person name="Mulrain L."/>
            <person name="Navidi A."/>
            <person name="Naylor J."/>
            <person name="Negash T."/>
            <person name="Nguyen T."/>
            <person name="Nguyen N."/>
            <person name="Nicol R."/>
            <person name="Norbu C."/>
            <person name="Norbu N."/>
            <person name="Novod N."/>
            <person name="O'Neill B."/>
            <person name="Osman S."/>
            <person name="Markiewicz E."/>
            <person name="Oyono O.L."/>
            <person name="Patti C."/>
            <person name="Phunkhang P."/>
            <person name="Pierre F."/>
            <person name="Priest M."/>
            <person name="Raghuraman S."/>
            <person name="Rege F."/>
            <person name="Reyes R."/>
            <person name="Rise C."/>
            <person name="Rogov P."/>
            <person name="Ross K."/>
            <person name="Ryan E."/>
            <person name="Settipalli S."/>
            <person name="Shea T."/>
            <person name="Sherpa N."/>
            <person name="Shi L."/>
            <person name="Shih D."/>
            <person name="Sparrow T."/>
            <person name="Spaulding J."/>
            <person name="Stalker J."/>
            <person name="Stange-Thomann N."/>
            <person name="Stavropoulos S."/>
            <person name="Stone C."/>
            <person name="Strader C."/>
            <person name="Tesfaye S."/>
            <person name="Thomson T."/>
            <person name="Thoulutsang Y."/>
            <person name="Thoulutsang D."/>
            <person name="Topham K."/>
            <person name="Topping I."/>
            <person name="Tsamla T."/>
            <person name="Vassiliev H."/>
            <person name="Vo A."/>
            <person name="Wangchuk T."/>
            <person name="Wangdi T."/>
            <person name="Weiand M."/>
            <person name="Wilkinson J."/>
            <person name="Wilson A."/>
            <person name="Yadav S."/>
            <person name="Young G."/>
            <person name="Yu Q."/>
            <person name="Zembek L."/>
            <person name="Zhong D."/>
            <person name="Zimmer A."/>
            <person name="Zwirko Z."/>
            <person name="Jaffe D.B."/>
            <person name="Alvarez P."/>
            <person name="Brockman W."/>
            <person name="Butler J."/>
            <person name="Chin C."/>
            <person name="Gnerre S."/>
            <person name="Grabherr M."/>
            <person name="Kleber M."/>
            <person name="Mauceli E."/>
            <person name="MacCallum I."/>
        </authorList>
    </citation>
    <scope>NUCLEOTIDE SEQUENCE [LARGE SCALE GENOMIC DNA]</scope>
    <source>
        <strain evidence="7">Tucson 15287-2541.00</strain>
    </source>
</reference>
<proteinExistence type="inferred from homology"/>
<evidence type="ECO:0000256" key="3">
    <source>
        <dbReference type="ARBA" id="ARBA00022679"/>
    </source>
</evidence>